<dbReference type="Proteomes" id="UP000601099">
    <property type="component" value="Unassembled WGS sequence"/>
</dbReference>
<dbReference type="InterPro" id="IPR040423">
    <property type="entry name" value="PEA_transferase"/>
</dbReference>
<feature type="transmembrane region" description="Helical" evidence="1">
    <location>
        <begin position="12"/>
        <end position="30"/>
    </location>
</feature>
<comment type="caution">
    <text evidence="3">The sequence shown here is derived from an EMBL/GenBank/DDBJ whole genome shotgun (WGS) entry which is preliminary data.</text>
</comment>
<dbReference type="Gene3D" id="3.40.720.10">
    <property type="entry name" value="Alkaline Phosphatase, subunit A"/>
    <property type="match status" value="1"/>
</dbReference>
<feature type="domain" description="Sulfatase N-terminal" evidence="2">
    <location>
        <begin position="220"/>
        <end position="508"/>
    </location>
</feature>
<feature type="transmembrane region" description="Helical" evidence="1">
    <location>
        <begin position="50"/>
        <end position="72"/>
    </location>
</feature>
<dbReference type="InterPro" id="IPR017850">
    <property type="entry name" value="Alkaline_phosphatase_core_sf"/>
</dbReference>
<dbReference type="InterPro" id="IPR000917">
    <property type="entry name" value="Sulfatase_N"/>
</dbReference>
<keyword evidence="1" id="KW-1133">Transmembrane helix</keyword>
<protein>
    <submittedName>
        <fullName evidence="3">Sulfatase-like hydrolase/transferase</fullName>
    </submittedName>
</protein>
<evidence type="ECO:0000313" key="3">
    <source>
        <dbReference type="EMBL" id="MBG8556431.1"/>
    </source>
</evidence>
<dbReference type="PANTHER" id="PTHR30443">
    <property type="entry name" value="INNER MEMBRANE PROTEIN"/>
    <property type="match status" value="1"/>
</dbReference>
<dbReference type="RefSeq" id="WP_196957449.1">
    <property type="nucleotide sequence ID" value="NZ_JADWYK010000027.1"/>
</dbReference>
<evidence type="ECO:0000259" key="2">
    <source>
        <dbReference type="Pfam" id="PF00884"/>
    </source>
</evidence>
<dbReference type="EMBL" id="JADWYK010000027">
    <property type="protein sequence ID" value="MBG8556431.1"/>
    <property type="molecule type" value="Genomic_DNA"/>
</dbReference>
<accession>A0ABS0L8L7</accession>
<keyword evidence="1" id="KW-0472">Membrane</keyword>
<feature type="transmembrane region" description="Helical" evidence="1">
    <location>
        <begin position="126"/>
        <end position="144"/>
    </location>
</feature>
<keyword evidence="4" id="KW-1185">Reference proteome</keyword>
<name>A0ABS0L8L7_9BACT</name>
<proteinExistence type="predicted"/>
<evidence type="ECO:0000313" key="4">
    <source>
        <dbReference type="Proteomes" id="UP000601099"/>
    </source>
</evidence>
<feature type="transmembrane region" description="Helical" evidence="1">
    <location>
        <begin position="151"/>
        <end position="171"/>
    </location>
</feature>
<feature type="transmembrane region" description="Helical" evidence="1">
    <location>
        <begin position="84"/>
        <end position="106"/>
    </location>
</feature>
<gene>
    <name evidence="3" type="ORF">I5L79_22990</name>
</gene>
<organism evidence="3 4">
    <name type="scientific">Hymenobacter guriensis</name>
    <dbReference type="NCBI Taxonomy" id="2793065"/>
    <lineage>
        <taxon>Bacteria</taxon>
        <taxon>Pseudomonadati</taxon>
        <taxon>Bacteroidota</taxon>
        <taxon>Cytophagia</taxon>
        <taxon>Cytophagales</taxon>
        <taxon>Hymenobacteraceae</taxon>
        <taxon>Hymenobacter</taxon>
    </lineage>
</organism>
<sequence length="558" mass="61839">MPSSSLVRLRRYLGSAWGLWLLLGGYVALVEMRPGRLYFILTYLLFQESVTQLLGYLLGLGLALAGLLALWLNRARLLYSLGSVLWLVCLTVSLTYRLVIGYNFMYSDAVLAWNNRALASVALQSYAGQLAGAVLGAGLVLAGLHWLRQRIAWRAAPVSALLLPLAGAAIYTQIKWTTGTVDDFPALYRVPLTLLAAITDQLPQPRRALVPVAPAAPGVPHLFLVVDESITASELTLQNPALRTTPFLYSVRGQLHDFGVASATINQSAGSNIALMSGTRLAELPDTRYRTFARTSVFQFAKRAGYTTYYIDAQLGGDVLQNFMSPEDLRYIDYVERPAAQQPQLAYHERDMVVAARLRDLARQPRKVFAYVVKAGAHWPYARTYPADSAFFRPVLSPRSLYKDQNRTLNTYHNAVRWTVDEFWRQLMVDIAPRDSAVVVYTSDHGQNLTASGVAVSHASVYETSPQEVAVPLWIWDAGKLVAFPPTAVPGPGRSHFDIFPTLLRLQGYAPAWVAQHYGPSLLDAPNQAPRQFMTGDLFGRGPHALQPFRWPLAQPVK</sequence>
<keyword evidence="1" id="KW-0812">Transmembrane</keyword>
<evidence type="ECO:0000256" key="1">
    <source>
        <dbReference type="SAM" id="Phobius"/>
    </source>
</evidence>
<reference evidence="3 4" key="1">
    <citation type="submission" date="2020-11" db="EMBL/GenBank/DDBJ databases">
        <title>Hymenobacter sp.</title>
        <authorList>
            <person name="Kim M.K."/>
        </authorList>
    </citation>
    <scope>NUCLEOTIDE SEQUENCE [LARGE SCALE GENOMIC DNA]</scope>
    <source>
        <strain evidence="3 4">BT594</strain>
    </source>
</reference>
<dbReference type="SUPFAM" id="SSF53649">
    <property type="entry name" value="Alkaline phosphatase-like"/>
    <property type="match status" value="1"/>
</dbReference>
<dbReference type="PANTHER" id="PTHR30443:SF0">
    <property type="entry name" value="PHOSPHOETHANOLAMINE TRANSFERASE EPTA"/>
    <property type="match status" value="1"/>
</dbReference>
<dbReference type="Pfam" id="PF00884">
    <property type="entry name" value="Sulfatase"/>
    <property type="match status" value="1"/>
</dbReference>